<keyword evidence="1" id="KW-0472">Membrane</keyword>
<dbReference type="AlphaFoldDB" id="A0A0S4IHD4"/>
<dbReference type="EMBL" id="CYKH01000036">
    <property type="protein sequence ID" value="CUE63297.1"/>
    <property type="molecule type" value="Genomic_DNA"/>
</dbReference>
<proteinExistence type="predicted"/>
<evidence type="ECO:0000313" key="3">
    <source>
        <dbReference type="Proteomes" id="UP000051952"/>
    </source>
</evidence>
<protein>
    <submittedName>
        <fullName evidence="2">Transmembrane protein, putative</fullName>
    </submittedName>
</protein>
<gene>
    <name evidence="2" type="ORF">BSAL_50190</name>
</gene>
<keyword evidence="3" id="KW-1185">Reference proteome</keyword>
<reference evidence="3" key="1">
    <citation type="submission" date="2015-09" db="EMBL/GenBank/DDBJ databases">
        <authorList>
            <consortium name="Pathogen Informatics"/>
        </authorList>
    </citation>
    <scope>NUCLEOTIDE SEQUENCE [LARGE SCALE GENOMIC DNA]</scope>
    <source>
        <strain evidence="3">Lake Konstanz</strain>
    </source>
</reference>
<dbReference type="VEuPathDB" id="TriTrypDB:BSAL_50190"/>
<feature type="transmembrane region" description="Helical" evidence="1">
    <location>
        <begin position="151"/>
        <end position="173"/>
    </location>
</feature>
<feature type="transmembrane region" description="Helical" evidence="1">
    <location>
        <begin position="76"/>
        <end position="97"/>
    </location>
</feature>
<dbReference type="Proteomes" id="UP000051952">
    <property type="component" value="Unassembled WGS sequence"/>
</dbReference>
<evidence type="ECO:0000256" key="1">
    <source>
        <dbReference type="SAM" id="Phobius"/>
    </source>
</evidence>
<keyword evidence="1" id="KW-1133">Transmembrane helix</keyword>
<keyword evidence="1 2" id="KW-0812">Transmembrane</keyword>
<sequence length="180" mass="19485">MDLILVMKERLRDQSSETRRIVRLFIYLACGGIALVLLAFYSHPSQTWTKSKADDGGGTSSSEVVSAAALPSGPSAVSFMLFAAGHVLLIVAARSVAELPRLSRGHLGWPNRPDPVSPQRVVVAPPPSPYVPKYGVEVTSLVMAIIFAEKFLSLSWILILQLCHFVLFGHVAYRSIAGIA</sequence>
<evidence type="ECO:0000313" key="2">
    <source>
        <dbReference type="EMBL" id="CUE63297.1"/>
    </source>
</evidence>
<name>A0A0S4IHD4_BODSA</name>
<accession>A0A0S4IHD4</accession>
<feature type="transmembrane region" description="Helical" evidence="1">
    <location>
        <begin position="21"/>
        <end position="41"/>
    </location>
</feature>
<organism evidence="2 3">
    <name type="scientific">Bodo saltans</name>
    <name type="common">Flagellated protozoan</name>
    <dbReference type="NCBI Taxonomy" id="75058"/>
    <lineage>
        <taxon>Eukaryota</taxon>
        <taxon>Discoba</taxon>
        <taxon>Euglenozoa</taxon>
        <taxon>Kinetoplastea</taxon>
        <taxon>Metakinetoplastina</taxon>
        <taxon>Eubodonida</taxon>
        <taxon>Bodonidae</taxon>
        <taxon>Bodo</taxon>
    </lineage>
</organism>